<dbReference type="EMBL" id="JASAOG010000007">
    <property type="protein sequence ID" value="KAK0067560.1"/>
    <property type="molecule type" value="Genomic_DNA"/>
</dbReference>
<evidence type="ECO:0000313" key="2">
    <source>
        <dbReference type="Proteomes" id="UP001233172"/>
    </source>
</evidence>
<feature type="non-terminal residue" evidence="1">
    <location>
        <position position="57"/>
    </location>
</feature>
<dbReference type="Proteomes" id="UP001233172">
    <property type="component" value="Unassembled WGS sequence"/>
</dbReference>
<gene>
    <name evidence="1" type="ORF">Bpfe_003067</name>
</gene>
<sequence>SSGYGFQVRISKNVSGLNLREKLGKDYLTLKKLLEQILKSIIIKKVPGLRDLIINNL</sequence>
<evidence type="ECO:0000313" key="1">
    <source>
        <dbReference type="EMBL" id="KAK0067560.1"/>
    </source>
</evidence>
<dbReference type="AlphaFoldDB" id="A0AAD8C8Y0"/>
<reference evidence="1" key="2">
    <citation type="submission" date="2023-04" db="EMBL/GenBank/DDBJ databases">
        <authorList>
            <person name="Bu L."/>
            <person name="Lu L."/>
            <person name="Laidemitt M.R."/>
            <person name="Zhang S.M."/>
            <person name="Mutuku M."/>
            <person name="Mkoji G."/>
            <person name="Steinauer M."/>
            <person name="Loker E.S."/>
        </authorList>
    </citation>
    <scope>NUCLEOTIDE SEQUENCE</scope>
    <source>
        <strain evidence="1">KasaAsao</strain>
        <tissue evidence="1">Whole Snail</tissue>
    </source>
</reference>
<feature type="non-terminal residue" evidence="1">
    <location>
        <position position="1"/>
    </location>
</feature>
<protein>
    <submittedName>
        <fullName evidence="1">Fibulin-1</fullName>
    </submittedName>
</protein>
<accession>A0AAD8C8Y0</accession>
<proteinExistence type="predicted"/>
<reference evidence="1" key="1">
    <citation type="journal article" date="2023" name="PLoS Negl. Trop. Dis.">
        <title>A genome sequence for Biomphalaria pfeifferi, the major vector snail for the human-infecting parasite Schistosoma mansoni.</title>
        <authorList>
            <person name="Bu L."/>
            <person name="Lu L."/>
            <person name="Laidemitt M.R."/>
            <person name="Zhang S.M."/>
            <person name="Mutuku M."/>
            <person name="Mkoji G."/>
            <person name="Steinauer M."/>
            <person name="Loker E.S."/>
        </authorList>
    </citation>
    <scope>NUCLEOTIDE SEQUENCE</scope>
    <source>
        <strain evidence="1">KasaAsao</strain>
    </source>
</reference>
<comment type="caution">
    <text evidence="1">The sequence shown here is derived from an EMBL/GenBank/DDBJ whole genome shotgun (WGS) entry which is preliminary data.</text>
</comment>
<name>A0AAD8C8Y0_BIOPF</name>
<keyword evidence="2" id="KW-1185">Reference proteome</keyword>
<organism evidence="1 2">
    <name type="scientific">Biomphalaria pfeifferi</name>
    <name type="common">Bloodfluke planorb</name>
    <name type="synonym">Freshwater snail</name>
    <dbReference type="NCBI Taxonomy" id="112525"/>
    <lineage>
        <taxon>Eukaryota</taxon>
        <taxon>Metazoa</taxon>
        <taxon>Spiralia</taxon>
        <taxon>Lophotrochozoa</taxon>
        <taxon>Mollusca</taxon>
        <taxon>Gastropoda</taxon>
        <taxon>Heterobranchia</taxon>
        <taxon>Euthyneura</taxon>
        <taxon>Panpulmonata</taxon>
        <taxon>Hygrophila</taxon>
        <taxon>Lymnaeoidea</taxon>
        <taxon>Planorbidae</taxon>
        <taxon>Biomphalaria</taxon>
    </lineage>
</organism>